<accession>A0A483LRB5</accession>
<dbReference type="EMBL" id="SDCR01000001">
    <property type="protein sequence ID" value="TCX77535.1"/>
    <property type="molecule type" value="Genomic_DNA"/>
</dbReference>
<dbReference type="RefSeq" id="WP_132349305.1">
    <property type="nucleotide sequence ID" value="NZ_JAEGID010000002.1"/>
</dbReference>
<gene>
    <name evidence="1" type="ORF">ETE60_01115</name>
</gene>
<dbReference type="AlphaFoldDB" id="A0A483LRB5"/>
<reference evidence="1" key="1">
    <citation type="submission" date="2019-01" db="EMBL/GenBank/DDBJ databases">
        <authorList>
            <person name="Lista F."/>
            <person name="Anselmo A."/>
        </authorList>
    </citation>
    <scope>NUCLEOTIDE SEQUENCE</scope>
    <source>
        <strain evidence="1">5S</strain>
    </source>
</reference>
<evidence type="ECO:0000313" key="1">
    <source>
        <dbReference type="EMBL" id="TCX77535.1"/>
    </source>
</evidence>
<proteinExistence type="predicted"/>
<protein>
    <submittedName>
        <fullName evidence="1">Uncharacterized protein</fullName>
    </submittedName>
</protein>
<organism evidence="1">
    <name type="scientific">Klebsiella pneumoniae</name>
    <dbReference type="NCBI Taxonomy" id="573"/>
    <lineage>
        <taxon>Bacteria</taxon>
        <taxon>Pseudomonadati</taxon>
        <taxon>Pseudomonadota</taxon>
        <taxon>Gammaproteobacteria</taxon>
        <taxon>Enterobacterales</taxon>
        <taxon>Enterobacteriaceae</taxon>
        <taxon>Klebsiella/Raoultella group</taxon>
        <taxon>Klebsiella</taxon>
        <taxon>Klebsiella pneumoniae complex</taxon>
    </lineage>
</organism>
<comment type="caution">
    <text evidence="1">The sequence shown here is derived from an EMBL/GenBank/DDBJ whole genome shotgun (WGS) entry which is preliminary data.</text>
</comment>
<sequence length="157" mass="17263">MDKFDRKLQREILQACVESYPSIPSIEKFSNSLVEECALNNIQTLIANIYYLFEHGLINIKNDSMVHDILIMGEISATAKGVDFLLNDGGLGAILNVQTIKFDRDTVIVLEDLIAISDMNAEQKEKAKSTLGEMSTEAIKTVVQAVTTAGLSKLLGQ</sequence>
<name>A0A483LRB5_KLEPN</name>